<evidence type="ECO:0000313" key="2">
    <source>
        <dbReference type="EMBL" id="CAD8052165.1"/>
    </source>
</evidence>
<feature type="compositionally biased region" description="Low complexity" evidence="1">
    <location>
        <begin position="211"/>
        <end position="239"/>
    </location>
</feature>
<accession>A0A8S1KEF1</accession>
<protein>
    <submittedName>
        <fullName evidence="2">Uncharacterized protein</fullName>
    </submittedName>
</protein>
<comment type="caution">
    <text evidence="2">The sequence shown here is derived from an EMBL/GenBank/DDBJ whole genome shotgun (WGS) entry which is preliminary data.</text>
</comment>
<organism evidence="2 3">
    <name type="scientific">Paramecium primaurelia</name>
    <dbReference type="NCBI Taxonomy" id="5886"/>
    <lineage>
        <taxon>Eukaryota</taxon>
        <taxon>Sar</taxon>
        <taxon>Alveolata</taxon>
        <taxon>Ciliophora</taxon>
        <taxon>Intramacronucleata</taxon>
        <taxon>Oligohymenophorea</taxon>
        <taxon>Peniculida</taxon>
        <taxon>Parameciidae</taxon>
        <taxon>Paramecium</taxon>
    </lineage>
</organism>
<keyword evidence="3" id="KW-1185">Reference proteome</keyword>
<reference evidence="2" key="1">
    <citation type="submission" date="2021-01" db="EMBL/GenBank/DDBJ databases">
        <authorList>
            <consortium name="Genoscope - CEA"/>
            <person name="William W."/>
        </authorList>
    </citation>
    <scope>NUCLEOTIDE SEQUENCE</scope>
</reference>
<dbReference type="Proteomes" id="UP000688137">
    <property type="component" value="Unassembled WGS sequence"/>
</dbReference>
<evidence type="ECO:0000313" key="3">
    <source>
        <dbReference type="Proteomes" id="UP000688137"/>
    </source>
</evidence>
<proteinExistence type="predicted"/>
<dbReference type="EMBL" id="CAJJDM010000016">
    <property type="protein sequence ID" value="CAD8052165.1"/>
    <property type="molecule type" value="Genomic_DNA"/>
</dbReference>
<sequence>MEQDLKGAVIQSLQTTDDTARTKRPYNKISSELRAQILHALTVEKIPLSEVAQKYQTKPCTCKAILLTYELEGRSEKKTSRRERVEIESKIRIVVLDPFGNKQSTYENAKFSKLYTEDKELSANEEFNIQKKVVQEVTQQLGELQTSCYHLQSQQSQTQNDEHAPDNILRGLNMGLHLVTSKIREGQITFNKKTNKEIKEINKQSNQITINNNNNNNSNNNNNNNNSNNNSNNNHSNYNYYNNNLNHHNKNEIPFYINFTQIQQFLKNVEIKSESNPYIQDQLNQLTNQTIFQMKLIQKIQQRDSQIKQFQQQVGIIIRKCFECQS</sequence>
<gene>
    <name evidence="2" type="ORF">PPRIM_AZ9-3.1.T0190046</name>
</gene>
<dbReference type="AlphaFoldDB" id="A0A8S1KEF1"/>
<name>A0A8S1KEF1_PARPR</name>
<feature type="region of interest" description="Disordered" evidence="1">
    <location>
        <begin position="208"/>
        <end position="239"/>
    </location>
</feature>
<evidence type="ECO:0000256" key="1">
    <source>
        <dbReference type="SAM" id="MobiDB-lite"/>
    </source>
</evidence>